<dbReference type="AlphaFoldDB" id="A0A657LU60"/>
<dbReference type="Gene3D" id="2.60.40.3940">
    <property type="match status" value="1"/>
</dbReference>
<keyword evidence="2" id="KW-1185">Reference proteome</keyword>
<comment type="caution">
    <text evidence="1">The sequence shown here is derived from an EMBL/GenBank/DDBJ whole genome shotgun (WGS) entry which is preliminary data.</text>
</comment>
<dbReference type="Proteomes" id="UP000182661">
    <property type="component" value="Unassembled WGS sequence"/>
</dbReference>
<evidence type="ECO:0000313" key="2">
    <source>
        <dbReference type="Proteomes" id="UP000182661"/>
    </source>
</evidence>
<protein>
    <submittedName>
        <fullName evidence="1">Uncharacterized protein</fullName>
    </submittedName>
</protein>
<reference evidence="1 2" key="1">
    <citation type="submission" date="2016-02" db="EMBL/GenBank/DDBJ databases">
        <title>Genome sequencing of a beta-galactosidase producing bacteria Rhizobium sp. 59.</title>
        <authorList>
            <person name="Wang D."/>
            <person name="Kot W."/>
            <person name="Qin Y."/>
            <person name="Hansen L."/>
            <person name="Naqvi K."/>
            <person name="Rensing C."/>
        </authorList>
    </citation>
    <scope>NUCLEOTIDE SEQUENCE [LARGE SCALE GENOMIC DNA]</scope>
    <source>
        <strain evidence="1 2">59</strain>
    </source>
</reference>
<dbReference type="EMBL" id="LSRP01000082">
    <property type="protein sequence ID" value="OJF97563.1"/>
    <property type="molecule type" value="Genomic_DNA"/>
</dbReference>
<dbReference type="RefSeq" id="WP_071832939.1">
    <property type="nucleotide sequence ID" value="NZ_LSRP01000082.1"/>
</dbReference>
<organism evidence="1 2">
    <name type="scientific">Pararhizobium antarcticum</name>
    <dbReference type="NCBI Taxonomy" id="1798805"/>
    <lineage>
        <taxon>Bacteria</taxon>
        <taxon>Pseudomonadati</taxon>
        <taxon>Pseudomonadota</taxon>
        <taxon>Alphaproteobacteria</taxon>
        <taxon>Hyphomicrobiales</taxon>
        <taxon>Rhizobiaceae</taxon>
        <taxon>Rhizobium/Agrobacterium group</taxon>
        <taxon>Pararhizobium</taxon>
    </lineage>
</organism>
<evidence type="ECO:0000313" key="1">
    <source>
        <dbReference type="EMBL" id="OJF97563.1"/>
    </source>
</evidence>
<dbReference type="OrthoDB" id="8708771at2"/>
<proteinExistence type="predicted"/>
<name>A0A657LU60_9HYPH</name>
<accession>A0A657LU60</accession>
<sequence>MPIATTYNTGTASIANVGTSVTGQGTSWLTSGLQAGDLFWAAGLAVRIASVNSNTSLTLAYGWPGTTRATDTYEVRFTPDATRILAAARELIDMLGNGNVASIAALTSAANKVPYYTGAGASALADFKLKGRDIVNTADMAALLAKLGPVFGGPAPQPVNAEVGMTDGNFDGINVGGVYSITGTWSNGYAGASGSAYTGMLVVYARSFSNHYVQVYYRNNGDVWMRFTGASGGTSWPNAWFKINPQMVGTVAQSSGVATGAIVERGSNANGEYVRFADGTQICWGSITITPVANTPTSGSVTFPASFTSAIKSAQVTANTSAIGTAVLGVSFGSLTNTGMDVFTYRVSTTLTGCNWTVIGRWF</sequence>
<gene>
    <name evidence="1" type="ORF">AX760_16500</name>
</gene>